<dbReference type="InterPro" id="IPR003593">
    <property type="entry name" value="AAA+_ATPase"/>
</dbReference>
<feature type="domain" description="AAA+ ATPase" evidence="1">
    <location>
        <begin position="42"/>
        <end position="188"/>
    </location>
</feature>
<dbReference type="InterPro" id="IPR027417">
    <property type="entry name" value="P-loop_NTPase"/>
</dbReference>
<name>A0A1U7CPU8_9BACT</name>
<dbReference type="InterPro" id="IPR049945">
    <property type="entry name" value="AAA_22"/>
</dbReference>
<evidence type="ECO:0000313" key="2">
    <source>
        <dbReference type="EMBL" id="APW60926.1"/>
    </source>
</evidence>
<sequence length="267" mass="28629">MYEEHYGLEHRPFGETVSPGSYVALPTRDAASRRLRYGLEHGLGPALLYGPSGSGKTLLTRRLALEMGVPTVHLTFPAMPAVDLLTLLAEGLGASVLEVPTMSAVLRRLREALSDHASRGVRPLLIVDEAQAIHEPAAFEVLRLLLNFNTHGTPDLSLLLAGTTELLLQAPAALLDRLTARSLLAPLTEAESATYIEGRLSAAGAREPLFASDALADLHLAALGVPRRLNHLADLSLLIAYAESRPQVDPRIVAIAAREFHCDPLAA</sequence>
<dbReference type="OrthoDB" id="9783370at2"/>
<dbReference type="CDD" id="cd00009">
    <property type="entry name" value="AAA"/>
    <property type="match status" value="1"/>
</dbReference>
<dbReference type="Pfam" id="PF13401">
    <property type="entry name" value="AAA_22"/>
    <property type="match status" value="1"/>
</dbReference>
<dbReference type="EMBL" id="CP019082">
    <property type="protein sequence ID" value="APW60926.1"/>
    <property type="molecule type" value="Genomic_DNA"/>
</dbReference>
<dbReference type="Proteomes" id="UP000186309">
    <property type="component" value="Chromosome"/>
</dbReference>
<proteinExistence type="predicted"/>
<dbReference type="AlphaFoldDB" id="A0A1U7CPU8"/>
<keyword evidence="3" id="KW-1185">Reference proteome</keyword>
<dbReference type="PANTHER" id="PTHR35894:SF1">
    <property type="entry name" value="PHOSPHORIBULOKINASE _ URIDINE KINASE FAMILY"/>
    <property type="match status" value="1"/>
</dbReference>
<dbReference type="KEGG" id="pbor:BSF38_02419"/>
<evidence type="ECO:0000313" key="3">
    <source>
        <dbReference type="Proteomes" id="UP000186309"/>
    </source>
</evidence>
<dbReference type="SUPFAM" id="SSF52540">
    <property type="entry name" value="P-loop containing nucleoside triphosphate hydrolases"/>
    <property type="match status" value="1"/>
</dbReference>
<dbReference type="STRING" id="1387353.BSF38_02419"/>
<organism evidence="2 3">
    <name type="scientific">Paludisphaera borealis</name>
    <dbReference type="NCBI Taxonomy" id="1387353"/>
    <lineage>
        <taxon>Bacteria</taxon>
        <taxon>Pseudomonadati</taxon>
        <taxon>Planctomycetota</taxon>
        <taxon>Planctomycetia</taxon>
        <taxon>Isosphaerales</taxon>
        <taxon>Isosphaeraceae</taxon>
        <taxon>Paludisphaera</taxon>
    </lineage>
</organism>
<dbReference type="InterPro" id="IPR052026">
    <property type="entry name" value="ExeA_AAA_ATPase_DNA-bind"/>
</dbReference>
<dbReference type="SMART" id="SM00382">
    <property type="entry name" value="AAA"/>
    <property type="match status" value="1"/>
</dbReference>
<accession>A0A1U7CPU8</accession>
<gene>
    <name evidence="2" type="ORF">BSF38_02419</name>
</gene>
<dbReference type="PANTHER" id="PTHR35894">
    <property type="entry name" value="GENERAL SECRETION PATHWAY PROTEIN A-RELATED"/>
    <property type="match status" value="1"/>
</dbReference>
<dbReference type="RefSeq" id="WP_076345899.1">
    <property type="nucleotide sequence ID" value="NZ_CP019082.1"/>
</dbReference>
<dbReference type="GO" id="GO:0016887">
    <property type="term" value="F:ATP hydrolysis activity"/>
    <property type="evidence" value="ECO:0007669"/>
    <property type="project" value="InterPro"/>
</dbReference>
<evidence type="ECO:0000259" key="1">
    <source>
        <dbReference type="SMART" id="SM00382"/>
    </source>
</evidence>
<protein>
    <recommendedName>
        <fullName evidence="1">AAA+ ATPase domain-containing protein</fullName>
    </recommendedName>
</protein>
<reference evidence="3" key="1">
    <citation type="submission" date="2016-12" db="EMBL/GenBank/DDBJ databases">
        <title>Comparative genomics of four Isosphaeraceae planctomycetes: a common pool of plasmids and glycoside hydrolase genes.</title>
        <authorList>
            <person name="Ivanova A."/>
        </authorList>
    </citation>
    <scope>NUCLEOTIDE SEQUENCE [LARGE SCALE GENOMIC DNA]</scope>
    <source>
        <strain evidence="3">PX4</strain>
    </source>
</reference>
<dbReference type="Gene3D" id="3.40.50.300">
    <property type="entry name" value="P-loop containing nucleotide triphosphate hydrolases"/>
    <property type="match status" value="1"/>
</dbReference>